<sequence length="84" mass="9726">MKDRRLLSSQEGDAVYDQFSLFSHIGIITASYSFLTYARIRTLKTSWDQSKRCSTVPRWPQCTVRYLMALLHLAAHFLLVSISK</sequence>
<keyword evidence="1" id="KW-0812">Transmembrane</keyword>
<dbReference type="Proteomes" id="UP000324222">
    <property type="component" value="Unassembled WGS sequence"/>
</dbReference>
<dbReference type="EMBL" id="VSRR010102482">
    <property type="protein sequence ID" value="MPC95496.1"/>
    <property type="molecule type" value="Genomic_DNA"/>
</dbReference>
<proteinExistence type="predicted"/>
<keyword evidence="1" id="KW-1133">Transmembrane helix</keyword>
<dbReference type="AlphaFoldDB" id="A0A5B7JMH3"/>
<evidence type="ECO:0000313" key="3">
    <source>
        <dbReference type="Proteomes" id="UP000324222"/>
    </source>
</evidence>
<evidence type="ECO:0000256" key="1">
    <source>
        <dbReference type="SAM" id="Phobius"/>
    </source>
</evidence>
<feature type="transmembrane region" description="Helical" evidence="1">
    <location>
        <begin position="64"/>
        <end position="82"/>
    </location>
</feature>
<feature type="transmembrane region" description="Helical" evidence="1">
    <location>
        <begin position="21"/>
        <end position="40"/>
    </location>
</feature>
<keyword evidence="1" id="KW-0472">Membrane</keyword>
<reference evidence="2 3" key="1">
    <citation type="submission" date="2019-05" db="EMBL/GenBank/DDBJ databases">
        <title>Another draft genome of Portunus trituberculatus and its Hox gene families provides insights of decapod evolution.</title>
        <authorList>
            <person name="Jeong J.-H."/>
            <person name="Song I."/>
            <person name="Kim S."/>
            <person name="Choi T."/>
            <person name="Kim D."/>
            <person name="Ryu S."/>
            <person name="Kim W."/>
        </authorList>
    </citation>
    <scope>NUCLEOTIDE SEQUENCE [LARGE SCALE GENOMIC DNA]</scope>
    <source>
        <tissue evidence="2">Muscle</tissue>
    </source>
</reference>
<protein>
    <submittedName>
        <fullName evidence="2">Uncharacterized protein</fullName>
    </submittedName>
</protein>
<keyword evidence="3" id="KW-1185">Reference proteome</keyword>
<name>A0A5B7JMH3_PORTR</name>
<accession>A0A5B7JMH3</accession>
<evidence type="ECO:0000313" key="2">
    <source>
        <dbReference type="EMBL" id="MPC95496.1"/>
    </source>
</evidence>
<comment type="caution">
    <text evidence="2">The sequence shown here is derived from an EMBL/GenBank/DDBJ whole genome shotgun (WGS) entry which is preliminary data.</text>
</comment>
<organism evidence="2 3">
    <name type="scientific">Portunus trituberculatus</name>
    <name type="common">Swimming crab</name>
    <name type="synonym">Neptunus trituberculatus</name>
    <dbReference type="NCBI Taxonomy" id="210409"/>
    <lineage>
        <taxon>Eukaryota</taxon>
        <taxon>Metazoa</taxon>
        <taxon>Ecdysozoa</taxon>
        <taxon>Arthropoda</taxon>
        <taxon>Crustacea</taxon>
        <taxon>Multicrustacea</taxon>
        <taxon>Malacostraca</taxon>
        <taxon>Eumalacostraca</taxon>
        <taxon>Eucarida</taxon>
        <taxon>Decapoda</taxon>
        <taxon>Pleocyemata</taxon>
        <taxon>Brachyura</taxon>
        <taxon>Eubrachyura</taxon>
        <taxon>Portunoidea</taxon>
        <taxon>Portunidae</taxon>
        <taxon>Portuninae</taxon>
        <taxon>Portunus</taxon>
    </lineage>
</organism>
<gene>
    <name evidence="2" type="ORF">E2C01_090711</name>
</gene>